<keyword evidence="10" id="KW-1185">Reference proteome</keyword>
<dbReference type="InterPro" id="IPR017853">
    <property type="entry name" value="GH"/>
</dbReference>
<dbReference type="SMART" id="SM00813">
    <property type="entry name" value="Alpha-L-AF_C"/>
    <property type="match status" value="1"/>
</dbReference>
<dbReference type="PANTHER" id="PTHR43576:SF3">
    <property type="entry name" value="ALPHA-L-ARABINOFURANOSIDASE C"/>
    <property type="match status" value="1"/>
</dbReference>
<comment type="caution">
    <text evidence="9">The sequence shown here is derived from an EMBL/GenBank/DDBJ whole genome shotgun (WGS) entry which is preliminary data.</text>
</comment>
<evidence type="ECO:0000256" key="2">
    <source>
        <dbReference type="ARBA" id="ARBA00007186"/>
    </source>
</evidence>
<evidence type="ECO:0000256" key="1">
    <source>
        <dbReference type="ARBA" id="ARBA00001462"/>
    </source>
</evidence>
<dbReference type="InterPro" id="IPR010720">
    <property type="entry name" value="Alpha-L-AF_C"/>
</dbReference>
<evidence type="ECO:0000256" key="6">
    <source>
        <dbReference type="ARBA" id="ARBA00023277"/>
    </source>
</evidence>
<dbReference type="InterPro" id="IPR013780">
    <property type="entry name" value="Glyco_hydro_b"/>
</dbReference>
<sequence length="503" mass="55766">MLTAKIIADADFVVAPLDRRIFGTFVEHMGRCVYGGIYEPGHPTATPEGFRQDVLDLTKELGVTIVRYPGGNFLSGYNWEDGVGPKEDRPVRLDLAWHSTETNQFGTNEFITWCRKAQLEPMFAVNVGTRGADEARHFLEYCNHPGGTYYSDLRRSHGYKQPHGVKFWCIGNEMDGPWQICAKTSAEYGRIAQEIGKVMKWVDPTIELTACGSSQRAMPTYGKWEYEVLDQCFDQVDYISLHHYCRNDADDIHEFLATIDDLDHFIREVASIADAVAAKRRSKKRIMLSLDEWNVWYKASGPDDLKKPGWPEAPPLIEEVYNHEDALVVGGCLIVMMNNADRVKAGCLAQLVNVIGPIMTETGGPAWRQTIFHPFADCARHGRGEVLRLKVETGTFPTKAHGEVPNLLATIVRDPDTGAATLFALNRSVTDDMALSVDLRGLADGLVIAGSTQLYDPDLKKTNTKAAPDAVSPAANPTARLEAGRLTATLKPQSWNVISLARG</sequence>
<dbReference type="Pfam" id="PF06964">
    <property type="entry name" value="Alpha-L-AF_C"/>
    <property type="match status" value="1"/>
</dbReference>
<dbReference type="InterPro" id="IPR055235">
    <property type="entry name" value="ASD1_cat"/>
</dbReference>
<reference evidence="9 10" key="1">
    <citation type="submission" date="2023-07" db="EMBL/GenBank/DDBJ databases">
        <title>Sorghum-associated microbial communities from plants grown in Nebraska, USA.</title>
        <authorList>
            <person name="Schachtman D."/>
        </authorList>
    </citation>
    <scope>NUCLEOTIDE SEQUENCE [LARGE SCALE GENOMIC DNA]</scope>
    <source>
        <strain evidence="9 10">DS2154</strain>
    </source>
</reference>
<dbReference type="EC" id="3.2.1.55" evidence="4"/>
<dbReference type="PANTHER" id="PTHR43576">
    <property type="entry name" value="ALPHA-L-ARABINOFURANOSIDASE C-RELATED"/>
    <property type="match status" value="1"/>
</dbReference>
<evidence type="ECO:0000256" key="4">
    <source>
        <dbReference type="ARBA" id="ARBA00012670"/>
    </source>
</evidence>
<keyword evidence="6" id="KW-0119">Carbohydrate metabolism</keyword>
<evidence type="ECO:0000313" key="10">
    <source>
        <dbReference type="Proteomes" id="UP001262754"/>
    </source>
</evidence>
<evidence type="ECO:0000259" key="8">
    <source>
        <dbReference type="SMART" id="SM00813"/>
    </source>
</evidence>
<evidence type="ECO:0000256" key="5">
    <source>
        <dbReference type="ARBA" id="ARBA00022801"/>
    </source>
</evidence>
<protein>
    <recommendedName>
        <fullName evidence="4">non-reducing end alpha-L-arabinofuranosidase</fullName>
        <ecNumber evidence="4">3.2.1.55</ecNumber>
    </recommendedName>
</protein>
<feature type="domain" description="Alpha-L-arabinofuranosidase C-terminal" evidence="8">
    <location>
        <begin position="291"/>
        <end position="494"/>
    </location>
</feature>
<dbReference type="Gene3D" id="3.20.20.80">
    <property type="entry name" value="Glycosidases"/>
    <property type="match status" value="1"/>
</dbReference>
<dbReference type="SUPFAM" id="SSF51011">
    <property type="entry name" value="Glycosyl hydrolase domain"/>
    <property type="match status" value="1"/>
</dbReference>
<comment type="catalytic activity">
    <reaction evidence="1">
        <text>Hydrolysis of terminal non-reducing alpha-L-arabinofuranoside residues in alpha-L-arabinosides.</text>
        <dbReference type="EC" id="3.2.1.55"/>
    </reaction>
</comment>
<evidence type="ECO:0000256" key="3">
    <source>
        <dbReference type="ARBA" id="ARBA00011165"/>
    </source>
</evidence>
<proteinExistence type="inferred from homology"/>
<dbReference type="GO" id="GO:0046556">
    <property type="term" value="F:alpha-L-arabinofuranosidase activity"/>
    <property type="evidence" value="ECO:0007669"/>
    <property type="project" value="UniProtKB-EC"/>
</dbReference>
<accession>A0ABU1N590</accession>
<evidence type="ECO:0000313" key="9">
    <source>
        <dbReference type="EMBL" id="MDR6533609.1"/>
    </source>
</evidence>
<dbReference type="EMBL" id="JAVDRL010000013">
    <property type="protein sequence ID" value="MDR6533609.1"/>
    <property type="molecule type" value="Genomic_DNA"/>
</dbReference>
<name>A0ABU1N590_9CAUL</name>
<dbReference type="Gene3D" id="2.60.40.1180">
    <property type="entry name" value="Golgi alpha-mannosidase II"/>
    <property type="match status" value="1"/>
</dbReference>
<organism evidence="9 10">
    <name type="scientific">Caulobacter rhizosphaerae</name>
    <dbReference type="NCBI Taxonomy" id="2010972"/>
    <lineage>
        <taxon>Bacteria</taxon>
        <taxon>Pseudomonadati</taxon>
        <taxon>Pseudomonadota</taxon>
        <taxon>Alphaproteobacteria</taxon>
        <taxon>Caulobacterales</taxon>
        <taxon>Caulobacteraceae</taxon>
        <taxon>Caulobacter</taxon>
    </lineage>
</organism>
<comment type="subunit">
    <text evidence="3">Homohexamer; trimer of dimers.</text>
</comment>
<dbReference type="RefSeq" id="WP_310034529.1">
    <property type="nucleotide sequence ID" value="NZ_JAVDRL010000013.1"/>
</dbReference>
<gene>
    <name evidence="9" type="ORF">J2800_004375</name>
</gene>
<dbReference type="Proteomes" id="UP001262754">
    <property type="component" value="Unassembled WGS sequence"/>
</dbReference>
<keyword evidence="5 9" id="KW-0378">Hydrolase</keyword>
<evidence type="ECO:0000256" key="7">
    <source>
        <dbReference type="ARBA" id="ARBA00023295"/>
    </source>
</evidence>
<keyword evidence="7 9" id="KW-0326">Glycosidase</keyword>
<dbReference type="Pfam" id="PF22848">
    <property type="entry name" value="ASD1_dom"/>
    <property type="match status" value="1"/>
</dbReference>
<comment type="similarity">
    <text evidence="2">Belongs to the glycosyl hydrolase 51 family.</text>
</comment>
<dbReference type="SUPFAM" id="SSF51445">
    <property type="entry name" value="(Trans)glycosidases"/>
    <property type="match status" value="1"/>
</dbReference>